<reference evidence="2" key="1">
    <citation type="submission" date="2023-03" db="EMBL/GenBank/DDBJ databases">
        <title>Massive genome expansion in bonnet fungi (Mycena s.s.) driven by repeated elements and novel gene families across ecological guilds.</title>
        <authorList>
            <consortium name="Lawrence Berkeley National Laboratory"/>
            <person name="Harder C.B."/>
            <person name="Miyauchi S."/>
            <person name="Viragh M."/>
            <person name="Kuo A."/>
            <person name="Thoen E."/>
            <person name="Andreopoulos B."/>
            <person name="Lu D."/>
            <person name="Skrede I."/>
            <person name="Drula E."/>
            <person name="Henrissat B."/>
            <person name="Morin E."/>
            <person name="Kohler A."/>
            <person name="Barry K."/>
            <person name="LaButti K."/>
            <person name="Morin E."/>
            <person name="Salamov A."/>
            <person name="Lipzen A."/>
            <person name="Mereny Z."/>
            <person name="Hegedus B."/>
            <person name="Baldrian P."/>
            <person name="Stursova M."/>
            <person name="Weitz H."/>
            <person name="Taylor A."/>
            <person name="Grigoriev I.V."/>
            <person name="Nagy L.G."/>
            <person name="Martin F."/>
            <person name="Kauserud H."/>
        </authorList>
    </citation>
    <scope>NUCLEOTIDE SEQUENCE</scope>
    <source>
        <strain evidence="2">CBHHK182m</strain>
    </source>
</reference>
<feature type="compositionally biased region" description="Basic and acidic residues" evidence="1">
    <location>
        <begin position="161"/>
        <end position="189"/>
    </location>
</feature>
<evidence type="ECO:0000313" key="3">
    <source>
        <dbReference type="Proteomes" id="UP001215598"/>
    </source>
</evidence>
<sequence>MDVDTLTALAGHRYLGEYVPPSLFWECAPQFQPFTTTFVPARTRLSGAMGWVGFKQFNLISLPAGLYSRGWDPRAKAEGRRGEGRAGNGEAGVTGVGTTEGQQRAGGHYKGGNVVSSHELFYYLGTVAGILGVGCKEQAKSSTSNHQRKGGVDPENLGGVEGKEKNPRVKKSVDEEDSPLEKGVKKEHLVGGSNPRSHKFGNSES</sequence>
<dbReference type="Proteomes" id="UP001215598">
    <property type="component" value="Unassembled WGS sequence"/>
</dbReference>
<feature type="compositionally biased region" description="Basic and acidic residues" evidence="1">
    <location>
        <begin position="74"/>
        <end position="84"/>
    </location>
</feature>
<keyword evidence="3" id="KW-1185">Reference proteome</keyword>
<accession>A0AAD7HQ00</accession>
<dbReference type="AlphaFoldDB" id="A0AAD7HQ00"/>
<feature type="region of interest" description="Disordered" evidence="1">
    <location>
        <begin position="74"/>
        <end position="106"/>
    </location>
</feature>
<evidence type="ECO:0000256" key="1">
    <source>
        <dbReference type="SAM" id="MobiDB-lite"/>
    </source>
</evidence>
<proteinExistence type="predicted"/>
<evidence type="ECO:0000313" key="2">
    <source>
        <dbReference type="EMBL" id="KAJ7725163.1"/>
    </source>
</evidence>
<gene>
    <name evidence="2" type="ORF">B0H16DRAFT_1471950</name>
</gene>
<feature type="compositionally biased region" description="Gly residues" evidence="1">
    <location>
        <begin position="85"/>
        <end position="95"/>
    </location>
</feature>
<name>A0AAD7HQ00_9AGAR</name>
<dbReference type="EMBL" id="JARKIB010000196">
    <property type="protein sequence ID" value="KAJ7725163.1"/>
    <property type="molecule type" value="Genomic_DNA"/>
</dbReference>
<comment type="caution">
    <text evidence="2">The sequence shown here is derived from an EMBL/GenBank/DDBJ whole genome shotgun (WGS) entry which is preliminary data.</text>
</comment>
<feature type="region of interest" description="Disordered" evidence="1">
    <location>
        <begin position="141"/>
        <end position="205"/>
    </location>
</feature>
<organism evidence="2 3">
    <name type="scientific">Mycena metata</name>
    <dbReference type="NCBI Taxonomy" id="1033252"/>
    <lineage>
        <taxon>Eukaryota</taxon>
        <taxon>Fungi</taxon>
        <taxon>Dikarya</taxon>
        <taxon>Basidiomycota</taxon>
        <taxon>Agaricomycotina</taxon>
        <taxon>Agaricomycetes</taxon>
        <taxon>Agaricomycetidae</taxon>
        <taxon>Agaricales</taxon>
        <taxon>Marasmiineae</taxon>
        <taxon>Mycenaceae</taxon>
        <taxon>Mycena</taxon>
    </lineage>
</organism>
<protein>
    <submittedName>
        <fullName evidence="2">Uncharacterized protein</fullName>
    </submittedName>
</protein>